<reference evidence="2 3" key="1">
    <citation type="journal article" date="2019" name="Commun. Biol.">
        <title>The bagworm genome reveals a unique fibroin gene that provides high tensile strength.</title>
        <authorList>
            <person name="Kono N."/>
            <person name="Nakamura H."/>
            <person name="Ohtoshi R."/>
            <person name="Tomita M."/>
            <person name="Numata K."/>
            <person name="Arakawa K."/>
        </authorList>
    </citation>
    <scope>NUCLEOTIDE SEQUENCE [LARGE SCALE GENOMIC DNA]</scope>
</reference>
<evidence type="ECO:0000313" key="3">
    <source>
        <dbReference type="Proteomes" id="UP000299102"/>
    </source>
</evidence>
<organism evidence="2 3">
    <name type="scientific">Eumeta variegata</name>
    <name type="common">Bagworm moth</name>
    <name type="synonym">Eumeta japonica</name>
    <dbReference type="NCBI Taxonomy" id="151549"/>
    <lineage>
        <taxon>Eukaryota</taxon>
        <taxon>Metazoa</taxon>
        <taxon>Ecdysozoa</taxon>
        <taxon>Arthropoda</taxon>
        <taxon>Hexapoda</taxon>
        <taxon>Insecta</taxon>
        <taxon>Pterygota</taxon>
        <taxon>Neoptera</taxon>
        <taxon>Endopterygota</taxon>
        <taxon>Lepidoptera</taxon>
        <taxon>Glossata</taxon>
        <taxon>Ditrysia</taxon>
        <taxon>Tineoidea</taxon>
        <taxon>Psychidae</taxon>
        <taxon>Oiketicinae</taxon>
        <taxon>Eumeta</taxon>
    </lineage>
</organism>
<feature type="compositionally biased region" description="Polar residues" evidence="1">
    <location>
        <begin position="45"/>
        <end position="55"/>
    </location>
</feature>
<evidence type="ECO:0008006" key="4">
    <source>
        <dbReference type="Google" id="ProtNLM"/>
    </source>
</evidence>
<name>A0A4C1Z0X2_EUMVA</name>
<evidence type="ECO:0000313" key="2">
    <source>
        <dbReference type="EMBL" id="GBP81988.1"/>
    </source>
</evidence>
<evidence type="ECO:0000256" key="1">
    <source>
        <dbReference type="SAM" id="MobiDB-lite"/>
    </source>
</evidence>
<dbReference type="OrthoDB" id="7468293at2759"/>
<dbReference type="Proteomes" id="UP000299102">
    <property type="component" value="Unassembled WGS sequence"/>
</dbReference>
<proteinExistence type="predicted"/>
<feature type="region of interest" description="Disordered" evidence="1">
    <location>
        <begin position="45"/>
        <end position="64"/>
    </location>
</feature>
<dbReference type="EMBL" id="BGZK01001542">
    <property type="protein sequence ID" value="GBP81988.1"/>
    <property type="molecule type" value="Genomic_DNA"/>
</dbReference>
<protein>
    <recommendedName>
        <fullName evidence="4">Tesmin/TSO1-like CXC domain-containing protein</fullName>
    </recommendedName>
</protein>
<dbReference type="AlphaFoldDB" id="A0A4C1Z0X2"/>
<gene>
    <name evidence="2" type="ORF">EVAR_62864_1</name>
</gene>
<comment type="caution">
    <text evidence="2">The sequence shown here is derived from an EMBL/GenBank/DDBJ whole genome shotgun (WGS) entry which is preliminary data.</text>
</comment>
<keyword evidence="3" id="KW-1185">Reference proteome</keyword>
<accession>A0A4C1Z0X2</accession>
<sequence>MTLAPSAPESLLKLVSCKCKKGCQKACECRKIGLKCSVICTNCSGGACDNSQNPSHDSDEEEKTETVFEHTCDEEADDEFDDPIADNAEETSLCDVSIVIEDNELTTPGPLRTSKQRRLR</sequence>